<dbReference type="Proteomes" id="UP000569005">
    <property type="component" value="Unassembled WGS sequence"/>
</dbReference>
<name>A0ACC5P1K9_9BACT</name>
<sequence length="152" mass="16628">MTKKTRPYRELRAERLANPVVAAAYLNATKKNSPDNFLEALKNVAQARKMTTVAKDAGVQRETLYRSLSEQGNPTWDTLSAVLVAVGLNVIFEPVVVPGVGSPDPSVIVVSEKKVRDTRTNPLEGYDAQTFNSLNPLGGDTNNNYLLQEVLV</sequence>
<organism evidence="1 2">
    <name type="scientific">Tunturiibacter gelidiferens</name>
    <dbReference type="NCBI Taxonomy" id="3069689"/>
    <lineage>
        <taxon>Bacteria</taxon>
        <taxon>Pseudomonadati</taxon>
        <taxon>Acidobacteriota</taxon>
        <taxon>Terriglobia</taxon>
        <taxon>Terriglobales</taxon>
        <taxon>Acidobacteriaceae</taxon>
        <taxon>Tunturiibacter</taxon>
    </lineage>
</organism>
<evidence type="ECO:0000313" key="1">
    <source>
        <dbReference type="EMBL" id="MBB5340586.1"/>
    </source>
</evidence>
<gene>
    <name evidence="1" type="ORF">HDF13_002919</name>
</gene>
<accession>A0ACC5P1K9</accession>
<evidence type="ECO:0000313" key="2">
    <source>
        <dbReference type="Proteomes" id="UP000569005"/>
    </source>
</evidence>
<proteinExistence type="predicted"/>
<protein>
    <submittedName>
        <fullName evidence="1">Addiction module antidote protein</fullName>
    </submittedName>
</protein>
<reference evidence="1" key="1">
    <citation type="submission" date="2020-08" db="EMBL/GenBank/DDBJ databases">
        <title>Genomic Encyclopedia of Type Strains, Phase IV (KMG-V): Genome sequencing to study the core and pangenomes of soil and plant-associated prokaryotes.</title>
        <authorList>
            <person name="Whitman W."/>
        </authorList>
    </citation>
    <scope>NUCLEOTIDE SEQUENCE</scope>
    <source>
        <strain evidence="1">M8UP15</strain>
    </source>
</reference>
<keyword evidence="2" id="KW-1185">Reference proteome</keyword>
<comment type="caution">
    <text evidence="1">The sequence shown here is derived from an EMBL/GenBank/DDBJ whole genome shotgun (WGS) entry which is preliminary data.</text>
</comment>
<dbReference type="EMBL" id="JACHEA010000001">
    <property type="protein sequence ID" value="MBB5340586.1"/>
    <property type="molecule type" value="Genomic_DNA"/>
</dbReference>